<protein>
    <recommendedName>
        <fullName evidence="2">Lantibiotic dehydratase, C terminus</fullName>
    </recommendedName>
</protein>
<evidence type="ECO:0000313" key="1">
    <source>
        <dbReference type="EMBL" id="KOO39080.1"/>
    </source>
</evidence>
<evidence type="ECO:0008006" key="2">
    <source>
        <dbReference type="Google" id="ProtNLM"/>
    </source>
</evidence>
<sequence>MWFNTSTWRWLKPFVLRSTSIPIEMVLNLRLKESIKQLNEWSKSQQSFDQWCNHWIKEIRSVPVERISLPHQRKVIRRIKKRNPLTEQDKIIVTKWGMEKLIDEYCSQQQSLISLKKKAQQSFHEEFERLQQQLIERFQSSQYELALYTLNHKLWHFWIKENRLDNLTDAQKKQTCRTLFAYLQRVSTKNDTIGEYGPISYGAFNQGKLIQTRQITKRKAYFAYQGLQKLLSVIKKDLMPQAHAWNLPSSTVDGWKLVRERVEDCNDPRSEIWIRILDQLEETRHLFETSTQPNEKEQALAQAEKLFTNITGEAFQGENQQYFADKTLLYEECHDQQYLPVTLSDDLWTELDHALLIHAKLRLDIWRSWQNIAVQKFEQLANGNVSIPLMKWVSYWLRYPPSLDNQSATDLLSPWLVDRNGYLSIKLPDRVIRSWRKEINSFRWLLSPDLMVKGKFETNRFNVASIVIGELHHGFTADGWMFEFHPDKKEINRIVRQAMPEKNQSFTWANWIFQRKMKSTPQEYPGVSVKLTGHSEYPDEKSFSLYDLEVRRLGDKVAVFLQGTDNALMFYPPAYGFNETSFFPFALFCSPMMEPSSNYSKGRHKAIKLGNVTLIREHWVFEPTDWGEVHASLNGFQQMACLQEIKVKYQLPQVGYLRFSQELKPVWFDFNNPFCVDLFFNMAKKAEWFTFSRMDPGVEDLFLKDDRGHYCCELRTFAYRQEITSKDMLMG</sequence>
<gene>
    <name evidence="1" type="ORF">AMD02_09605</name>
</gene>
<accession>A0A0M0KJX6</accession>
<proteinExistence type="predicted"/>
<dbReference type="EMBL" id="LILD01000001">
    <property type="protein sequence ID" value="KOO39080.1"/>
    <property type="molecule type" value="Genomic_DNA"/>
</dbReference>
<organism evidence="1">
    <name type="scientific">Halalkalibacterium halodurans</name>
    <name type="common">Bacillus halodurans</name>
    <dbReference type="NCBI Taxonomy" id="86665"/>
    <lineage>
        <taxon>Bacteria</taxon>
        <taxon>Bacillati</taxon>
        <taxon>Bacillota</taxon>
        <taxon>Bacilli</taxon>
        <taxon>Bacillales</taxon>
        <taxon>Bacillaceae</taxon>
        <taxon>Halalkalibacterium (ex Joshi et al. 2022)</taxon>
    </lineage>
</organism>
<comment type="caution">
    <text evidence="1">The sequence shown here is derived from an EMBL/GenBank/DDBJ whole genome shotgun (WGS) entry which is preliminary data.</text>
</comment>
<dbReference type="PATRIC" id="fig|136160.3.peg.2285"/>
<name>A0A0M0KJX6_ALKHA</name>
<dbReference type="AlphaFoldDB" id="A0A0M0KJX6"/>
<reference evidence="1" key="1">
    <citation type="submission" date="2015-08" db="EMBL/GenBank/DDBJ databases">
        <title>Complete DNA Sequence of Pseudomonas syringae pv. actinidiae, the Causal Agent of Kiwifruit Canker Disease.</title>
        <authorList>
            <person name="Rikkerink E.H.A."/>
            <person name="Fineran P.C."/>
        </authorList>
    </citation>
    <scope>NUCLEOTIDE SEQUENCE</scope>
    <source>
        <strain evidence="1">DSM 13666</strain>
    </source>
</reference>